<dbReference type="InterPro" id="IPR037529">
    <property type="entry name" value="LysZ"/>
</dbReference>
<dbReference type="SUPFAM" id="SSF53633">
    <property type="entry name" value="Carbamate kinase-like"/>
    <property type="match status" value="1"/>
</dbReference>
<feature type="site" description="Transition state stabilizer" evidence="9">
    <location>
        <position position="255"/>
    </location>
</feature>
<dbReference type="Gene3D" id="3.40.1160.10">
    <property type="entry name" value="Acetylglutamate kinase-like"/>
    <property type="match status" value="1"/>
</dbReference>
<comment type="pathway">
    <text evidence="9">Amino-acid biosynthesis; L-lysine biosynthesis via AAA pathway; L-lysine from L-alpha-aminoadipate (Thermus route): step 2/5.</text>
</comment>
<name>A0ABD5MR64_9EURY</name>
<dbReference type="RefSeq" id="WP_222921130.1">
    <property type="nucleotide sequence ID" value="NZ_CP082286.1"/>
</dbReference>
<comment type="caution">
    <text evidence="12">The sequence shown here is derived from an EMBL/GenBank/DDBJ whole genome shotgun (WGS) entry which is preliminary data.</text>
</comment>
<evidence type="ECO:0000256" key="9">
    <source>
        <dbReference type="HAMAP-Rule" id="MF_02082"/>
    </source>
</evidence>
<feature type="compositionally biased region" description="Low complexity" evidence="10">
    <location>
        <begin position="1"/>
        <end position="14"/>
    </location>
</feature>
<dbReference type="PANTHER" id="PTHR23342:SF0">
    <property type="entry name" value="N-ACETYLGLUTAMATE SYNTHASE, MITOCHONDRIAL"/>
    <property type="match status" value="1"/>
</dbReference>
<evidence type="ECO:0000256" key="7">
    <source>
        <dbReference type="ARBA" id="ARBA00022840"/>
    </source>
</evidence>
<dbReference type="GO" id="GO:0005737">
    <property type="term" value="C:cytoplasm"/>
    <property type="evidence" value="ECO:0007669"/>
    <property type="project" value="UniProtKB-SubCell"/>
</dbReference>
<evidence type="ECO:0000313" key="13">
    <source>
        <dbReference type="Proteomes" id="UP001589595"/>
    </source>
</evidence>
<feature type="site" description="Transition state stabilizer" evidence="9">
    <location>
        <position position="27"/>
    </location>
</feature>
<comment type="similarity">
    <text evidence="9">Belongs to the acetylglutamate kinase family. LysZ subfamily.</text>
</comment>
<dbReference type="GO" id="GO:0016301">
    <property type="term" value="F:kinase activity"/>
    <property type="evidence" value="ECO:0007669"/>
    <property type="project" value="UniProtKB-UniRule"/>
</dbReference>
<evidence type="ECO:0000256" key="10">
    <source>
        <dbReference type="SAM" id="MobiDB-lite"/>
    </source>
</evidence>
<reference evidence="12" key="1">
    <citation type="submission" date="2024-09" db="EMBL/GenBank/DDBJ databases">
        <authorList>
            <person name="Sun Q."/>
        </authorList>
    </citation>
    <scope>NUCLEOTIDE SEQUENCE [LARGE SCALE GENOMIC DNA]</scope>
    <source>
        <strain evidence="12">JCM 31273</strain>
    </source>
</reference>
<comment type="catalytic activity">
    <reaction evidence="9">
        <text>[amino-group carrier protein]-C-terminal-gamma-(L-glutamyl)-L-glutamate + ATP = [amino-group carrier protein]-C-terminal-gamma-(5-phospho-L-glutamyl)-L-glutamate + ADP</text>
        <dbReference type="Rhea" id="RHEA:52632"/>
        <dbReference type="Rhea" id="RHEA-COMP:13311"/>
        <dbReference type="Rhea" id="RHEA-COMP:13313"/>
        <dbReference type="ChEBI" id="CHEBI:30616"/>
        <dbReference type="ChEBI" id="CHEBI:136714"/>
        <dbReference type="ChEBI" id="CHEBI:136717"/>
        <dbReference type="ChEBI" id="CHEBI:456216"/>
        <dbReference type="EC" id="2.7.2.19"/>
    </reaction>
</comment>
<keyword evidence="7 9" id="KW-0067">ATP-binding</keyword>
<dbReference type="PIRSF" id="PIRSF000728">
    <property type="entry name" value="NAGK"/>
    <property type="match status" value="1"/>
</dbReference>
<keyword evidence="8 9" id="KW-0457">Lysine biosynthesis</keyword>
<accession>A0ABD5MR64</accession>
<dbReference type="GO" id="GO:0005524">
    <property type="term" value="F:ATP binding"/>
    <property type="evidence" value="ECO:0007669"/>
    <property type="project" value="UniProtKB-KW"/>
</dbReference>
<keyword evidence="6 9" id="KW-0418">Kinase</keyword>
<comment type="catalytic activity">
    <reaction evidence="9">
        <text>[amino-group carrier protein]-C-terminal-N-(1,4-dicarboxybutan-1-yl)-L-glutamine + ATP = [amino-group carrier protein]-C-terminal-N-(1-carboxy-5-phosphooxy-5-oxopentan-1-yl)-L-glutamine + ADP</text>
        <dbReference type="Rhea" id="RHEA:41944"/>
        <dbReference type="Rhea" id="RHEA-COMP:9694"/>
        <dbReference type="Rhea" id="RHEA-COMP:9712"/>
        <dbReference type="ChEBI" id="CHEBI:30616"/>
        <dbReference type="ChEBI" id="CHEBI:78499"/>
        <dbReference type="ChEBI" id="CHEBI:78503"/>
        <dbReference type="ChEBI" id="CHEBI:456216"/>
        <dbReference type="EC" id="2.7.2.17"/>
    </reaction>
</comment>
<dbReference type="EC" id="2.7.2.19" evidence="9"/>
<keyword evidence="4 9" id="KW-0808">Transferase</keyword>
<dbReference type="NCBIfam" id="NF010661">
    <property type="entry name" value="PRK14058.1-3"/>
    <property type="match status" value="1"/>
</dbReference>
<dbReference type="InterPro" id="IPR001048">
    <property type="entry name" value="Asp/Glu/Uridylate_kinase"/>
</dbReference>
<comment type="function">
    <text evidence="9">Involved in both the arginine and lysine biosynthetic pathways. Phosphorylates the LysW-bound precursors glutamate (for arginine biosynthesis), respectively alpha-aminoadipate (for lysine biosynthesis).</text>
</comment>
<feature type="region of interest" description="Disordered" evidence="10">
    <location>
        <begin position="1"/>
        <end position="21"/>
    </location>
</feature>
<keyword evidence="2 9" id="KW-0055">Arginine biosynthesis</keyword>
<evidence type="ECO:0000256" key="5">
    <source>
        <dbReference type="ARBA" id="ARBA00022741"/>
    </source>
</evidence>
<dbReference type="InterPro" id="IPR036393">
    <property type="entry name" value="AceGlu_kinase-like_sf"/>
</dbReference>
<organism evidence="12 13">
    <name type="scientific">Halobaculum roseum</name>
    <dbReference type="NCBI Taxonomy" id="2175149"/>
    <lineage>
        <taxon>Archaea</taxon>
        <taxon>Methanobacteriati</taxon>
        <taxon>Methanobacteriota</taxon>
        <taxon>Stenosarchaea group</taxon>
        <taxon>Halobacteria</taxon>
        <taxon>Halobacteriales</taxon>
        <taxon>Haloferacaceae</taxon>
        <taxon>Halobaculum</taxon>
    </lineage>
</organism>
<evidence type="ECO:0000256" key="3">
    <source>
        <dbReference type="ARBA" id="ARBA00022605"/>
    </source>
</evidence>
<evidence type="ECO:0000256" key="8">
    <source>
        <dbReference type="ARBA" id="ARBA00023154"/>
    </source>
</evidence>
<dbReference type="AlphaFoldDB" id="A0ABD5MR64"/>
<comment type="pathway">
    <text evidence="9">Amino-acid biosynthesis; L-arginine biosynthesis.</text>
</comment>
<keyword evidence="1 9" id="KW-0963">Cytoplasm</keyword>
<feature type="binding site" evidence="9">
    <location>
        <position position="86"/>
    </location>
    <ligand>
        <name>substrate</name>
    </ligand>
</feature>
<dbReference type="GO" id="GO:0042450">
    <property type="term" value="P:L-arginine biosynthetic process via ornithine"/>
    <property type="evidence" value="ECO:0007669"/>
    <property type="project" value="UniProtKB-UniRule"/>
</dbReference>
<dbReference type="Proteomes" id="UP001589595">
    <property type="component" value="Unassembled WGS sequence"/>
</dbReference>
<evidence type="ECO:0000256" key="2">
    <source>
        <dbReference type="ARBA" id="ARBA00022571"/>
    </source>
</evidence>
<evidence type="ECO:0000256" key="1">
    <source>
        <dbReference type="ARBA" id="ARBA00022490"/>
    </source>
</evidence>
<keyword evidence="3 9" id="KW-0028">Amino-acid biosynthesis</keyword>
<dbReference type="HAMAP" id="MF_02082">
    <property type="entry name" value="LysZ"/>
    <property type="match status" value="1"/>
</dbReference>
<evidence type="ECO:0000259" key="11">
    <source>
        <dbReference type="Pfam" id="PF00696"/>
    </source>
</evidence>
<dbReference type="GO" id="GO:0019878">
    <property type="term" value="P:lysine biosynthetic process via aminoadipic acid"/>
    <property type="evidence" value="ECO:0007669"/>
    <property type="project" value="UniProtKB-UniRule"/>
</dbReference>
<evidence type="ECO:0000256" key="6">
    <source>
        <dbReference type="ARBA" id="ARBA00022777"/>
    </source>
</evidence>
<feature type="binding site" evidence="9">
    <location>
        <position position="194"/>
    </location>
    <ligand>
        <name>substrate</name>
    </ligand>
</feature>
<protein>
    <recommendedName>
        <fullName evidence="9">Putative [LysW]-aminoadipate/[LysW]-glutamate kinase</fullName>
        <ecNumber evidence="9">2.7.2.17</ecNumber>
        <ecNumber evidence="9">2.7.2.19</ecNumber>
    </recommendedName>
</protein>
<dbReference type="EMBL" id="JBHMAJ010000009">
    <property type="protein sequence ID" value="MFB9825294.1"/>
    <property type="molecule type" value="Genomic_DNA"/>
</dbReference>
<dbReference type="GeneID" id="67211209"/>
<evidence type="ECO:0000256" key="4">
    <source>
        <dbReference type="ARBA" id="ARBA00022679"/>
    </source>
</evidence>
<evidence type="ECO:0000313" key="12">
    <source>
        <dbReference type="EMBL" id="MFB9825294.1"/>
    </source>
</evidence>
<dbReference type="NCBIfam" id="TIGR00761">
    <property type="entry name" value="argB"/>
    <property type="match status" value="1"/>
</dbReference>
<sequence>MSWPGAAAAADGGPLADGGDGPPVVVKLGGARAVDPAGAVGDVAHLVANGRDVVVVHGGSTAVDDLLDRLGIESEYVETPSGVTGRFTDEETMEAFTMAMAGQVNTDLVTAMKNAGVDAVGLSGVDGGLLTGPRKSAVRVVEDGKKKIKRGDHSGTPKEVNDGLLDTLLADGYTPVVSPPMFGMESESEGTPVNTDADRAAAAVAGALGAELVVLTDVSGVYADPDDPDTLIESVATGDEYDALTDAAEGFMTRKVMAATEALESGATAVTVADANVRDPIVAALDGAGTRIERSAVIDGDEAHAGGDAADAEVDG</sequence>
<gene>
    <name evidence="9" type="primary">lysZ</name>
    <name evidence="12" type="ORF">ACFFOL_14070</name>
</gene>
<dbReference type="InterPro" id="IPR001057">
    <property type="entry name" value="Glu/AcGlu_kinase"/>
</dbReference>
<proteinExistence type="inferred from homology"/>
<dbReference type="PRINTS" id="PR00474">
    <property type="entry name" value="GLU5KINASE"/>
</dbReference>
<dbReference type="EC" id="2.7.2.17" evidence="9"/>
<keyword evidence="13" id="KW-1185">Reference proteome</keyword>
<dbReference type="InterPro" id="IPR004662">
    <property type="entry name" value="AcgluKinase_fam"/>
</dbReference>
<dbReference type="PANTHER" id="PTHR23342">
    <property type="entry name" value="N-ACETYLGLUTAMATE SYNTHASE"/>
    <property type="match status" value="1"/>
</dbReference>
<comment type="subcellular location">
    <subcellularLocation>
        <location evidence="9">Cytoplasm</location>
    </subcellularLocation>
</comment>
<feature type="domain" description="Aspartate/glutamate/uridylate kinase" evidence="11">
    <location>
        <begin position="24"/>
        <end position="273"/>
    </location>
</feature>
<comment type="caution">
    <text evidence="9">Lacks conserved residue(s) required for the propagation of feature annotation.</text>
</comment>
<dbReference type="NCBIfam" id="NF010659">
    <property type="entry name" value="PRK14058.1-1"/>
    <property type="match status" value="1"/>
</dbReference>
<keyword evidence="5 9" id="KW-0547">Nucleotide-binding</keyword>
<dbReference type="Pfam" id="PF00696">
    <property type="entry name" value="AA_kinase"/>
    <property type="match status" value="1"/>
</dbReference>